<name>A0A6A5TYC7_9PLEO</name>
<evidence type="ECO:0000313" key="2">
    <source>
        <dbReference type="EMBL" id="KAF1956719.1"/>
    </source>
</evidence>
<sequence length="563" mass="61874">MSILLAMAVTPGILGTQEAIRQSQSKEKREEHRARRCNFIAHCIKLSPCAREINNRPFILRDGRIFIDSGTQEWEDDPSVLCIACGYYLPYPDSSHEGMVTRISADLPIMNWIFVDATTYQLRYGVRKDAEGNFTGPFDCTSVGRRVTFQGWEGWCAVEERPGVWGVYFDINDDALRGRVEMGKRILELEVERREERVRKVGGTAVKEKTEEEKAKENNEKASATIPQVGSPLPPAPATSPPSIPLPKPPQSEPTASQALAPVQQTTANTYHHTGPSQTAVPPVTAQSSSAELRSHPLVQPPTTVPCRRLPPSAITQRQVGSTYSPPTPYQRSLPQPPSSRSSHKPISPAPLAAPPSYQTATSPPQTQIEPLRSQTSSLRRKSRPSHNSVGTAPTYPCDEKCAYHSSLSTLTEHSRDSLTSSQTPTSSTRALKSASSRHTFLSARSRRKPHAFSLSDDQQRLVDDFKAYTETMSPVDLALDLSYGENTPSKKTPRKSVVSAVARTVPRVGVGCLDAMGLGSKGGKTKAGTAKKKKNKVGLKRKGSRKAMKHDWKDVDKVRSFE</sequence>
<dbReference type="PANTHER" id="PTHR38049:SF2">
    <property type="entry name" value="RICIN B LECTIN DOMAIN-CONTAINING PROTEIN"/>
    <property type="match status" value="1"/>
</dbReference>
<feature type="compositionally biased region" description="Low complexity" evidence="1">
    <location>
        <begin position="418"/>
        <end position="429"/>
    </location>
</feature>
<feature type="compositionally biased region" description="Basic and acidic residues" evidence="1">
    <location>
        <begin position="206"/>
        <end position="220"/>
    </location>
</feature>
<feature type="compositionally biased region" description="Basic and acidic residues" evidence="1">
    <location>
        <begin position="550"/>
        <end position="563"/>
    </location>
</feature>
<dbReference type="OrthoDB" id="3928002at2759"/>
<feature type="compositionally biased region" description="Polar residues" evidence="1">
    <location>
        <begin position="255"/>
        <end position="292"/>
    </location>
</feature>
<feature type="compositionally biased region" description="Polar residues" evidence="1">
    <location>
        <begin position="430"/>
        <end position="440"/>
    </location>
</feature>
<dbReference type="EMBL" id="ML976991">
    <property type="protein sequence ID" value="KAF1956719.1"/>
    <property type="molecule type" value="Genomic_DNA"/>
</dbReference>
<accession>A0A6A5TYC7</accession>
<reference evidence="2" key="1">
    <citation type="journal article" date="2020" name="Stud. Mycol.">
        <title>101 Dothideomycetes genomes: a test case for predicting lifestyles and emergence of pathogens.</title>
        <authorList>
            <person name="Haridas S."/>
            <person name="Albert R."/>
            <person name="Binder M."/>
            <person name="Bloem J."/>
            <person name="Labutti K."/>
            <person name="Salamov A."/>
            <person name="Andreopoulos B."/>
            <person name="Baker S."/>
            <person name="Barry K."/>
            <person name="Bills G."/>
            <person name="Bluhm B."/>
            <person name="Cannon C."/>
            <person name="Castanera R."/>
            <person name="Culley D."/>
            <person name="Daum C."/>
            <person name="Ezra D."/>
            <person name="Gonzalez J."/>
            <person name="Henrissat B."/>
            <person name="Kuo A."/>
            <person name="Liang C."/>
            <person name="Lipzen A."/>
            <person name="Lutzoni F."/>
            <person name="Magnuson J."/>
            <person name="Mondo S."/>
            <person name="Nolan M."/>
            <person name="Ohm R."/>
            <person name="Pangilinan J."/>
            <person name="Park H.-J."/>
            <person name="Ramirez L."/>
            <person name="Alfaro M."/>
            <person name="Sun H."/>
            <person name="Tritt A."/>
            <person name="Yoshinaga Y."/>
            <person name="Zwiers L.-H."/>
            <person name="Turgeon B."/>
            <person name="Goodwin S."/>
            <person name="Spatafora J."/>
            <person name="Crous P."/>
            <person name="Grigoriev I."/>
        </authorList>
    </citation>
    <scope>NUCLEOTIDE SEQUENCE</scope>
    <source>
        <strain evidence="2">CBS 675.92</strain>
    </source>
</reference>
<feature type="compositionally biased region" description="Polar residues" evidence="1">
    <location>
        <begin position="357"/>
        <end position="378"/>
    </location>
</feature>
<dbReference type="AlphaFoldDB" id="A0A6A5TYC7"/>
<proteinExistence type="predicted"/>
<feature type="compositionally biased region" description="Basic residues" evidence="1">
    <location>
        <begin position="530"/>
        <end position="549"/>
    </location>
</feature>
<protein>
    <submittedName>
        <fullName evidence="2">Uncharacterized protein</fullName>
    </submittedName>
</protein>
<feature type="compositionally biased region" description="Polar residues" evidence="1">
    <location>
        <begin position="314"/>
        <end position="325"/>
    </location>
</feature>
<feature type="region of interest" description="Disordered" evidence="1">
    <location>
        <begin position="413"/>
        <end position="456"/>
    </location>
</feature>
<feature type="compositionally biased region" description="Pro residues" evidence="1">
    <location>
        <begin position="232"/>
        <end position="252"/>
    </location>
</feature>
<evidence type="ECO:0000256" key="1">
    <source>
        <dbReference type="SAM" id="MobiDB-lite"/>
    </source>
</evidence>
<evidence type="ECO:0000313" key="3">
    <source>
        <dbReference type="Proteomes" id="UP000800035"/>
    </source>
</evidence>
<keyword evidence="3" id="KW-1185">Reference proteome</keyword>
<gene>
    <name evidence="2" type="ORF">CC80DRAFT_445364</name>
</gene>
<organism evidence="2 3">
    <name type="scientific">Byssothecium circinans</name>
    <dbReference type="NCBI Taxonomy" id="147558"/>
    <lineage>
        <taxon>Eukaryota</taxon>
        <taxon>Fungi</taxon>
        <taxon>Dikarya</taxon>
        <taxon>Ascomycota</taxon>
        <taxon>Pezizomycotina</taxon>
        <taxon>Dothideomycetes</taxon>
        <taxon>Pleosporomycetidae</taxon>
        <taxon>Pleosporales</taxon>
        <taxon>Massarineae</taxon>
        <taxon>Massarinaceae</taxon>
        <taxon>Byssothecium</taxon>
    </lineage>
</organism>
<feature type="region of interest" description="Disordered" evidence="1">
    <location>
        <begin position="197"/>
        <end position="398"/>
    </location>
</feature>
<dbReference type="PANTHER" id="PTHR38049">
    <property type="entry name" value="RICIN B LECTIN DOMAIN-CONTAINING PROTEIN"/>
    <property type="match status" value="1"/>
</dbReference>
<feature type="region of interest" description="Disordered" evidence="1">
    <location>
        <begin position="520"/>
        <end position="563"/>
    </location>
</feature>
<dbReference type="Proteomes" id="UP000800035">
    <property type="component" value="Unassembled WGS sequence"/>
</dbReference>